<dbReference type="EMBL" id="JALKII010000002">
    <property type="protein sequence ID" value="MCK0536965.1"/>
    <property type="molecule type" value="Genomic_DNA"/>
</dbReference>
<dbReference type="PANTHER" id="PTHR13610:SF11">
    <property type="entry name" value="METHYLTRANSFERASE DOMAIN-CONTAINING PROTEIN"/>
    <property type="match status" value="1"/>
</dbReference>
<protein>
    <submittedName>
        <fullName evidence="5">Class I SAM-dependent methyltransferase</fullName>
    </submittedName>
</protein>
<keyword evidence="2" id="KW-0808">Transferase</keyword>
<evidence type="ECO:0000313" key="6">
    <source>
        <dbReference type="Proteomes" id="UP001165524"/>
    </source>
</evidence>
<evidence type="ECO:0000256" key="2">
    <source>
        <dbReference type="ARBA" id="ARBA00022679"/>
    </source>
</evidence>
<dbReference type="InterPro" id="IPR041698">
    <property type="entry name" value="Methyltransf_25"/>
</dbReference>
<dbReference type="SUPFAM" id="SSF53335">
    <property type="entry name" value="S-adenosyl-L-methionine-dependent methyltransferases"/>
    <property type="match status" value="1"/>
</dbReference>
<reference evidence="5" key="1">
    <citation type="submission" date="2022-04" db="EMBL/GenBank/DDBJ databases">
        <title>Alcanivorax sp. CY1518 draft genome sequence.</title>
        <authorList>
            <person name="Zhao G."/>
            <person name="An M."/>
        </authorList>
    </citation>
    <scope>NUCLEOTIDE SEQUENCE</scope>
    <source>
        <strain evidence="5">CY1518</strain>
    </source>
</reference>
<dbReference type="Pfam" id="PF13649">
    <property type="entry name" value="Methyltransf_25"/>
    <property type="match status" value="1"/>
</dbReference>
<dbReference type="PANTHER" id="PTHR13610">
    <property type="entry name" value="METHYLTRANSFERASE DOMAIN-CONTAINING PROTEIN"/>
    <property type="match status" value="1"/>
</dbReference>
<dbReference type="InterPro" id="IPR026170">
    <property type="entry name" value="FAM173A/B"/>
</dbReference>
<evidence type="ECO:0000256" key="1">
    <source>
        <dbReference type="ARBA" id="ARBA00022603"/>
    </source>
</evidence>
<keyword evidence="1 5" id="KW-0489">Methyltransferase</keyword>
<dbReference type="RefSeq" id="WP_246948912.1">
    <property type="nucleotide sequence ID" value="NZ_JALKII010000002.1"/>
</dbReference>
<comment type="caution">
    <text evidence="5">The sequence shown here is derived from an EMBL/GenBank/DDBJ whole genome shotgun (WGS) entry which is preliminary data.</text>
</comment>
<accession>A0ABT0E563</accession>
<sequence length="276" mass="30566">MYSDLPSGYHIDDLGMELDVPFVPTDERVVQAMLELGGVDASDTLFDLGSGDGRIVVAAAREYGAHAVGVEIDSSRVKLSEAYAQQMGVEHKTSFIEEDLFTVDFSSATVVTMYLLHSANLDLRPRLLTELRPGTRIVSHAFDMGDWRPDRRARLRDISLFLWVVPAPVAGTWCWEAPDGRLYCVSLEQKYQRLSGSVWIDGQLGRLSTALLWGDLLEFGIEAEGDYEPESVVFHWREDHLAAVSEHQKGAIALRTDAWPGVVGESEQTSAAEKPA</sequence>
<organism evidence="5 6">
    <name type="scientific">Alcanivorax quisquiliarum</name>
    <dbReference type="NCBI Taxonomy" id="2933565"/>
    <lineage>
        <taxon>Bacteria</taxon>
        <taxon>Pseudomonadati</taxon>
        <taxon>Pseudomonadota</taxon>
        <taxon>Gammaproteobacteria</taxon>
        <taxon>Oceanospirillales</taxon>
        <taxon>Alcanivoracaceae</taxon>
        <taxon>Alcanivorax</taxon>
    </lineage>
</organism>
<evidence type="ECO:0000259" key="4">
    <source>
        <dbReference type="Pfam" id="PF13649"/>
    </source>
</evidence>
<dbReference type="Proteomes" id="UP001165524">
    <property type="component" value="Unassembled WGS sequence"/>
</dbReference>
<dbReference type="GO" id="GO:0008168">
    <property type="term" value="F:methyltransferase activity"/>
    <property type="evidence" value="ECO:0007669"/>
    <property type="project" value="UniProtKB-KW"/>
</dbReference>
<dbReference type="CDD" id="cd02440">
    <property type="entry name" value="AdoMet_MTases"/>
    <property type="match status" value="1"/>
</dbReference>
<evidence type="ECO:0000256" key="3">
    <source>
        <dbReference type="ARBA" id="ARBA00022691"/>
    </source>
</evidence>
<feature type="domain" description="Methyltransferase" evidence="4">
    <location>
        <begin position="47"/>
        <end position="132"/>
    </location>
</feature>
<keyword evidence="3" id="KW-0949">S-adenosyl-L-methionine</keyword>
<name>A0ABT0E563_9GAMM</name>
<evidence type="ECO:0000313" key="5">
    <source>
        <dbReference type="EMBL" id="MCK0536965.1"/>
    </source>
</evidence>
<proteinExistence type="predicted"/>
<keyword evidence="6" id="KW-1185">Reference proteome</keyword>
<dbReference type="GO" id="GO:0032259">
    <property type="term" value="P:methylation"/>
    <property type="evidence" value="ECO:0007669"/>
    <property type="project" value="UniProtKB-KW"/>
</dbReference>
<dbReference type="Gene3D" id="3.40.50.150">
    <property type="entry name" value="Vaccinia Virus protein VP39"/>
    <property type="match status" value="1"/>
</dbReference>
<gene>
    <name evidence="5" type="ORF">MU846_04515</name>
</gene>
<dbReference type="InterPro" id="IPR029063">
    <property type="entry name" value="SAM-dependent_MTases_sf"/>
</dbReference>